<feature type="region of interest" description="Disordered" evidence="1">
    <location>
        <begin position="104"/>
        <end position="133"/>
    </location>
</feature>
<protein>
    <recommendedName>
        <fullName evidence="4">Golgin subfamily A member 7/ERF4 domain-containing protein</fullName>
    </recommendedName>
</protein>
<keyword evidence="2" id="KW-0496">Mitochondrion</keyword>
<organism evidence="2 3">
    <name type="scientific">Plasmodiophora brassicae</name>
    <name type="common">Clubroot disease agent</name>
    <dbReference type="NCBI Taxonomy" id="37360"/>
    <lineage>
        <taxon>Eukaryota</taxon>
        <taxon>Sar</taxon>
        <taxon>Rhizaria</taxon>
        <taxon>Endomyxa</taxon>
        <taxon>Phytomyxea</taxon>
        <taxon>Plasmodiophorida</taxon>
        <taxon>Plasmodiophoridae</taxon>
        <taxon>Plasmodiophora</taxon>
    </lineage>
</organism>
<reference evidence="2 3" key="1">
    <citation type="submission" date="2018-03" db="EMBL/GenBank/DDBJ databases">
        <authorList>
            <person name="Fogelqvist J."/>
        </authorList>
    </citation>
    <scope>NUCLEOTIDE SEQUENCE [LARGE SCALE GENOMIC DNA]</scope>
</reference>
<accession>A0A3P3YL19</accession>
<feature type="region of interest" description="Disordered" evidence="1">
    <location>
        <begin position="34"/>
        <end position="57"/>
    </location>
</feature>
<sequence length="295" mass="30885">MPADLNQIVDISRAAPFVAMPQASPCMNGRTKYVSSVAHRSGPNSPPPPALPSSPAMSAEPALSVCATVRACLQPAAAAPVSRSRTLSGTSVAMVRIGHGSSARPAVRAQVRRVQPAGGRVTGHTTQKGQHEGGLGAPAALVAWGMGAVLTCLGAVPPSTDTCVIVPPVRASGCIGGVYHAYSERFPPQLEKHMSKDQFRDLIEEINDTLDVHFPCVLCMSYGMGCAPCTLGLSCIVPGQCVVEARNEVRRRLQWANAQSGGRMRWELVHTGLSSWIAVHVPADADPETGCPPSS</sequence>
<evidence type="ECO:0000256" key="1">
    <source>
        <dbReference type="SAM" id="MobiDB-lite"/>
    </source>
</evidence>
<evidence type="ECO:0000313" key="3">
    <source>
        <dbReference type="Proteomes" id="UP000290189"/>
    </source>
</evidence>
<evidence type="ECO:0000313" key="2">
    <source>
        <dbReference type="EMBL" id="SPR00892.1"/>
    </source>
</evidence>
<feature type="compositionally biased region" description="Low complexity" evidence="1">
    <location>
        <begin position="104"/>
        <end position="117"/>
    </location>
</feature>
<proteinExistence type="predicted"/>
<geneLocation type="mitochondrion" evidence="2"/>
<evidence type="ECO:0008006" key="4">
    <source>
        <dbReference type="Google" id="ProtNLM"/>
    </source>
</evidence>
<dbReference type="EMBL" id="OVEO01000015">
    <property type="protein sequence ID" value="SPR00892.1"/>
    <property type="molecule type" value="Genomic_DNA"/>
</dbReference>
<gene>
    <name evidence="2" type="ORF">PLBR_LOCUS8107</name>
</gene>
<dbReference type="AlphaFoldDB" id="A0A3P3YL19"/>
<dbReference type="Proteomes" id="UP000290189">
    <property type="component" value="Unassembled WGS sequence"/>
</dbReference>
<name>A0A3P3YL19_PLABS</name>